<gene>
    <name evidence="1" type="ORF">C8D77_111170</name>
</gene>
<dbReference type="EMBL" id="QGGH01000011">
    <property type="protein sequence ID" value="PWJ88447.1"/>
    <property type="molecule type" value="Genomic_DNA"/>
</dbReference>
<sequence>MIERLDDKIELCCDECSNSAGRVFGKDDFDIMIQHAKDEGWRIFRVGRDWKHNCADCRDDR</sequence>
<protein>
    <submittedName>
        <fullName evidence="1">Uncharacterized protein</fullName>
    </submittedName>
</protein>
<evidence type="ECO:0000313" key="2">
    <source>
        <dbReference type="Proteomes" id="UP000245631"/>
    </source>
</evidence>
<accession>A0A8E2W8A2</accession>
<dbReference type="AlphaFoldDB" id="A0A8E2W8A2"/>
<comment type="caution">
    <text evidence="1">The sequence shown here is derived from an EMBL/GenBank/DDBJ whole genome shotgun (WGS) entry which is preliminary data.</text>
</comment>
<dbReference type="RefSeq" id="WP_109670539.1">
    <property type="nucleotide sequence ID" value="NZ_QGGH01000011.1"/>
</dbReference>
<name>A0A8E2W8A2_RHILI</name>
<evidence type="ECO:0000313" key="1">
    <source>
        <dbReference type="EMBL" id="PWJ88447.1"/>
    </source>
</evidence>
<organism evidence="1 2">
    <name type="scientific">Rhizobium loti</name>
    <name type="common">Mesorhizobium loti</name>
    <dbReference type="NCBI Taxonomy" id="381"/>
    <lineage>
        <taxon>Bacteria</taxon>
        <taxon>Pseudomonadati</taxon>
        <taxon>Pseudomonadota</taxon>
        <taxon>Alphaproteobacteria</taxon>
        <taxon>Hyphomicrobiales</taxon>
        <taxon>Phyllobacteriaceae</taxon>
        <taxon>Mesorhizobium</taxon>
    </lineage>
</organism>
<reference evidence="1 2" key="1">
    <citation type="submission" date="2018-05" db="EMBL/GenBank/DDBJ databases">
        <title>Genomic Encyclopedia of Type Strains, Phase IV (KMG-IV): sequencing the most valuable type-strain genomes for metagenomic binning, comparative biology and taxonomic classification.</title>
        <authorList>
            <person name="Goeker M."/>
        </authorList>
    </citation>
    <scope>NUCLEOTIDE SEQUENCE [LARGE SCALE GENOMIC DNA]</scope>
    <source>
        <strain evidence="1 2">DSM 2626</strain>
    </source>
</reference>
<dbReference type="Proteomes" id="UP000245631">
    <property type="component" value="Unassembled WGS sequence"/>
</dbReference>
<dbReference type="GeneID" id="61054941"/>
<proteinExistence type="predicted"/>